<comment type="caution">
    <text evidence="1">The sequence shown here is derived from an EMBL/GenBank/DDBJ whole genome shotgun (WGS) entry which is preliminary data.</text>
</comment>
<accession>A0ABR4CBJ6</accession>
<sequence length="78" mass="9020">MRGVGIGRLCNITRTHFTNTARTHPRTRFGLNDGMDGMGWLYDSPFFPFFFGYTIYWLDGWMELNLLFLLDGTGFTKG</sequence>
<dbReference type="Proteomes" id="UP001595075">
    <property type="component" value="Unassembled WGS sequence"/>
</dbReference>
<reference evidence="1 2" key="1">
    <citation type="journal article" date="2024" name="Commun. Biol.">
        <title>Comparative genomic analysis of thermophilic fungi reveals convergent evolutionary adaptations and gene losses.</title>
        <authorList>
            <person name="Steindorff A.S."/>
            <person name="Aguilar-Pontes M.V."/>
            <person name="Robinson A.J."/>
            <person name="Andreopoulos B."/>
            <person name="LaButti K."/>
            <person name="Kuo A."/>
            <person name="Mondo S."/>
            <person name="Riley R."/>
            <person name="Otillar R."/>
            <person name="Haridas S."/>
            <person name="Lipzen A."/>
            <person name="Grimwood J."/>
            <person name="Schmutz J."/>
            <person name="Clum A."/>
            <person name="Reid I.D."/>
            <person name="Moisan M.C."/>
            <person name="Butler G."/>
            <person name="Nguyen T.T.M."/>
            <person name="Dewar K."/>
            <person name="Conant G."/>
            <person name="Drula E."/>
            <person name="Henrissat B."/>
            <person name="Hansel C."/>
            <person name="Singer S."/>
            <person name="Hutchinson M.I."/>
            <person name="de Vries R.P."/>
            <person name="Natvig D.O."/>
            <person name="Powell A.J."/>
            <person name="Tsang A."/>
            <person name="Grigoriev I.V."/>
        </authorList>
    </citation>
    <scope>NUCLEOTIDE SEQUENCE [LARGE SCALE GENOMIC DNA]</scope>
    <source>
        <strain evidence="1 2">CBS 494.80</strain>
    </source>
</reference>
<keyword evidence="2" id="KW-1185">Reference proteome</keyword>
<dbReference type="EMBL" id="JAZHXI010000010">
    <property type="protein sequence ID" value="KAL2067032.1"/>
    <property type="molecule type" value="Genomic_DNA"/>
</dbReference>
<name>A0ABR4CBJ6_9HELO</name>
<evidence type="ECO:0000313" key="1">
    <source>
        <dbReference type="EMBL" id="KAL2067032.1"/>
    </source>
</evidence>
<gene>
    <name evidence="1" type="ORF">VTL71DRAFT_1456</name>
</gene>
<protein>
    <submittedName>
        <fullName evidence="1">Uncharacterized protein</fullName>
    </submittedName>
</protein>
<proteinExistence type="predicted"/>
<organism evidence="1 2">
    <name type="scientific">Oculimacula yallundae</name>
    <dbReference type="NCBI Taxonomy" id="86028"/>
    <lineage>
        <taxon>Eukaryota</taxon>
        <taxon>Fungi</taxon>
        <taxon>Dikarya</taxon>
        <taxon>Ascomycota</taxon>
        <taxon>Pezizomycotina</taxon>
        <taxon>Leotiomycetes</taxon>
        <taxon>Helotiales</taxon>
        <taxon>Ploettnerulaceae</taxon>
        <taxon>Oculimacula</taxon>
    </lineage>
</organism>
<evidence type="ECO:0000313" key="2">
    <source>
        <dbReference type="Proteomes" id="UP001595075"/>
    </source>
</evidence>